<dbReference type="Proteomes" id="UP000051888">
    <property type="component" value="Unassembled WGS sequence"/>
</dbReference>
<evidence type="ECO:0000259" key="1">
    <source>
        <dbReference type="Pfam" id="PF05922"/>
    </source>
</evidence>
<evidence type="ECO:0000313" key="2">
    <source>
        <dbReference type="EMBL" id="KQL54164.1"/>
    </source>
</evidence>
<keyword evidence="3" id="KW-1185">Reference proteome</keyword>
<accession>A0A0Q3WYH0</accession>
<dbReference type="Gene3D" id="3.30.70.80">
    <property type="entry name" value="Peptidase S8 propeptide/proteinase inhibitor I9"/>
    <property type="match status" value="1"/>
</dbReference>
<sequence>MERRRYHFLLFIFPLLLAGCGVSNLQDHKDVTLRHKSEGEEVMTSALYIDPKINMNSEKTVSIIIHFKTKPAKAAVALAEAKGVPLTLEQAQKDVEESHSRFQEDLKRLLDQNQISYSITYTYTTAFNGVSMKLPGTAIKTLLQSKEIDAIYANQEYHLDPPLKPM</sequence>
<dbReference type="AlphaFoldDB" id="A0A0Q3WYH0"/>
<dbReference type="EMBL" id="LJJC01000004">
    <property type="protein sequence ID" value="KQL54164.1"/>
    <property type="molecule type" value="Genomic_DNA"/>
</dbReference>
<dbReference type="STRING" id="157838.AN964_12090"/>
<gene>
    <name evidence="2" type="ORF">AN964_12090</name>
</gene>
<dbReference type="InterPro" id="IPR037045">
    <property type="entry name" value="S8pro/Inhibitor_I9_sf"/>
</dbReference>
<organism evidence="2 3">
    <name type="scientific">Heyndrickxia shackletonii</name>
    <dbReference type="NCBI Taxonomy" id="157838"/>
    <lineage>
        <taxon>Bacteria</taxon>
        <taxon>Bacillati</taxon>
        <taxon>Bacillota</taxon>
        <taxon>Bacilli</taxon>
        <taxon>Bacillales</taxon>
        <taxon>Bacillaceae</taxon>
        <taxon>Heyndrickxia</taxon>
    </lineage>
</organism>
<comment type="caution">
    <text evidence="2">The sequence shown here is derived from an EMBL/GenBank/DDBJ whole genome shotgun (WGS) entry which is preliminary data.</text>
</comment>
<dbReference type="PROSITE" id="PS51257">
    <property type="entry name" value="PROKAR_LIPOPROTEIN"/>
    <property type="match status" value="1"/>
</dbReference>
<dbReference type="PATRIC" id="fig|157838.3.peg.2671"/>
<reference evidence="2 3" key="1">
    <citation type="submission" date="2015-09" db="EMBL/GenBank/DDBJ databases">
        <title>Genome sequencing project for genomic taxonomy and phylogenomics of Bacillus-like bacteria.</title>
        <authorList>
            <person name="Liu B."/>
            <person name="Wang J."/>
            <person name="Zhu Y."/>
            <person name="Liu G."/>
            <person name="Chen Q."/>
            <person name="Chen Z."/>
            <person name="Lan J."/>
            <person name="Che J."/>
            <person name="Ge C."/>
            <person name="Shi H."/>
            <person name="Pan Z."/>
            <person name="Liu X."/>
        </authorList>
    </citation>
    <scope>NUCLEOTIDE SEQUENCE [LARGE SCALE GENOMIC DNA]</scope>
    <source>
        <strain evidence="2 3">LMG 18435</strain>
    </source>
</reference>
<protein>
    <recommendedName>
        <fullName evidence="1">Inhibitor I9 domain-containing protein</fullName>
    </recommendedName>
</protein>
<name>A0A0Q3WYH0_9BACI</name>
<proteinExistence type="predicted"/>
<dbReference type="InterPro" id="IPR010259">
    <property type="entry name" value="S8pro/Inhibitor_I9"/>
</dbReference>
<dbReference type="Pfam" id="PF05922">
    <property type="entry name" value="Inhibitor_I9"/>
    <property type="match status" value="1"/>
</dbReference>
<evidence type="ECO:0000313" key="3">
    <source>
        <dbReference type="Proteomes" id="UP000051888"/>
    </source>
</evidence>
<feature type="domain" description="Inhibitor I9" evidence="1">
    <location>
        <begin position="64"/>
        <end position="160"/>
    </location>
</feature>